<dbReference type="PANTHER" id="PTHR43681:SF1">
    <property type="entry name" value="SARCALUMENIN"/>
    <property type="match status" value="1"/>
</dbReference>
<feature type="transmembrane region" description="Helical" evidence="1">
    <location>
        <begin position="477"/>
        <end position="497"/>
    </location>
</feature>
<dbReference type="EMBL" id="JBHUIT010000027">
    <property type="protein sequence ID" value="MFD2257412.1"/>
    <property type="molecule type" value="Genomic_DNA"/>
</dbReference>
<dbReference type="Pfam" id="PF01926">
    <property type="entry name" value="MMR_HSR1"/>
    <property type="match status" value="1"/>
</dbReference>
<comment type="caution">
    <text evidence="3">The sequence shown here is derived from an EMBL/GenBank/DDBJ whole genome shotgun (WGS) entry which is preliminary data.</text>
</comment>
<evidence type="ECO:0000313" key="4">
    <source>
        <dbReference type="Proteomes" id="UP001597375"/>
    </source>
</evidence>
<dbReference type="Gene3D" id="3.40.50.300">
    <property type="entry name" value="P-loop containing nucleotide triphosphate hydrolases"/>
    <property type="match status" value="1"/>
</dbReference>
<dbReference type="InterPro" id="IPR027417">
    <property type="entry name" value="P-loop_NTPase"/>
</dbReference>
<reference evidence="4" key="1">
    <citation type="journal article" date="2019" name="Int. J. Syst. Evol. Microbiol.">
        <title>The Global Catalogue of Microorganisms (GCM) 10K type strain sequencing project: providing services to taxonomists for standard genome sequencing and annotation.</title>
        <authorList>
            <consortium name="The Broad Institute Genomics Platform"/>
            <consortium name="The Broad Institute Genome Sequencing Center for Infectious Disease"/>
            <person name="Wu L."/>
            <person name="Ma J."/>
        </authorList>
    </citation>
    <scope>NUCLEOTIDE SEQUENCE [LARGE SCALE GENOMIC DNA]</scope>
    <source>
        <strain evidence="4">CGMCC 4.7106</strain>
    </source>
</reference>
<keyword evidence="1" id="KW-0812">Transmembrane</keyword>
<evidence type="ECO:0000313" key="3">
    <source>
        <dbReference type="EMBL" id="MFD2257412.1"/>
    </source>
</evidence>
<accession>A0ABW5D920</accession>
<proteinExistence type="predicted"/>
<dbReference type="InterPro" id="IPR006073">
    <property type="entry name" value="GTP-bd"/>
</dbReference>
<organism evidence="3 4">
    <name type="scientific">Luteolibacter algae</name>
    <dbReference type="NCBI Taxonomy" id="454151"/>
    <lineage>
        <taxon>Bacteria</taxon>
        <taxon>Pseudomonadati</taxon>
        <taxon>Verrucomicrobiota</taxon>
        <taxon>Verrucomicrobiia</taxon>
        <taxon>Verrucomicrobiales</taxon>
        <taxon>Verrucomicrobiaceae</taxon>
        <taxon>Luteolibacter</taxon>
    </lineage>
</organism>
<dbReference type="SUPFAM" id="SSF52540">
    <property type="entry name" value="P-loop containing nucleoside triphosphate hydrolases"/>
    <property type="match status" value="1"/>
</dbReference>
<sequence>MSQLNFGERYFSSRERISQVVKGINELARDTATDLGESLSSSSFEKDLGTPFLFVVCGEVNAGKSSLINGLFGRELCKVNILPETDRVIWYRYGAPPRDVDTTSSLEERYRPIEFLRDFNLVDTPGTNSVVKGHQEITERFLPVADLILFVFPVTNPWGAATWNLISKLPVDCHHRVAFIVQQADQREPADIKIILEHMADLSMKRIGTVPQIFAVSGKLAFEAKRAGSLAGRTYKDSGFPALEEFISRRVCDSPERRAALQTWRTHASGALRKIEDRIEEQTRVLNDQNDFLGSLEDEIDAMRERLVSRLPQHLVGVAEVFETEAVWVSRALKKSLGIARSVFRIFVGDRTGSQTEGLFIDRLRTAVESVAESDGKDVVAACRSHWNELGARVKESIGKEVDESEPIDEKLEQARRRFVQRIGRAAHQAIGNLHVRKELEHELRKRNLALKSFTATTLLFLIIGAVCGILDFPWLPLIFCGIALVFAIGGVSIALITRLKITRDFQASLLDTCGSFAETLRADYEDGLRIFFQDYTTCLNSIRKHLAKEKLAIEPKLSRWHDLFLTLKSIEQDI</sequence>
<keyword evidence="1" id="KW-1133">Transmembrane helix</keyword>
<gene>
    <name evidence="3" type="ORF">ACFSSA_12075</name>
</gene>
<dbReference type="RefSeq" id="WP_386820698.1">
    <property type="nucleotide sequence ID" value="NZ_JBHUIT010000027.1"/>
</dbReference>
<dbReference type="Proteomes" id="UP001597375">
    <property type="component" value="Unassembled WGS sequence"/>
</dbReference>
<protein>
    <submittedName>
        <fullName evidence="3">Dynamin family protein</fullName>
    </submittedName>
</protein>
<feature type="transmembrane region" description="Helical" evidence="1">
    <location>
        <begin position="449"/>
        <end position="471"/>
    </location>
</feature>
<dbReference type="CDD" id="cd09912">
    <property type="entry name" value="DLP_2"/>
    <property type="match status" value="1"/>
</dbReference>
<evidence type="ECO:0000259" key="2">
    <source>
        <dbReference type="Pfam" id="PF01926"/>
    </source>
</evidence>
<dbReference type="InterPro" id="IPR051943">
    <property type="entry name" value="TRAFAC_Dynamin-like_GTPase"/>
</dbReference>
<evidence type="ECO:0000256" key="1">
    <source>
        <dbReference type="SAM" id="Phobius"/>
    </source>
</evidence>
<feature type="domain" description="G" evidence="2">
    <location>
        <begin position="55"/>
        <end position="159"/>
    </location>
</feature>
<dbReference type="PANTHER" id="PTHR43681">
    <property type="entry name" value="TRANSMEMBRANE GTPASE FZO"/>
    <property type="match status" value="1"/>
</dbReference>
<keyword evidence="1" id="KW-0472">Membrane</keyword>
<name>A0ABW5D920_9BACT</name>
<keyword evidence="4" id="KW-1185">Reference proteome</keyword>